<evidence type="ECO:0000256" key="5">
    <source>
        <dbReference type="ARBA" id="ARBA00022723"/>
    </source>
</evidence>
<name>A0ABP3RWA1_9ACTN</name>
<comment type="similarity">
    <text evidence="9">Belongs to the MntA antitoxin family.</text>
</comment>
<keyword evidence="3" id="KW-0808">Transferase</keyword>
<dbReference type="SUPFAM" id="SSF81301">
    <property type="entry name" value="Nucleotidyltransferase"/>
    <property type="match status" value="1"/>
</dbReference>
<dbReference type="EMBL" id="BAAAHE010000016">
    <property type="protein sequence ID" value="GAA0618792.1"/>
    <property type="molecule type" value="Genomic_DNA"/>
</dbReference>
<dbReference type="CDD" id="cd00093">
    <property type="entry name" value="HTH_XRE"/>
    <property type="match status" value="1"/>
</dbReference>
<comment type="cofactor">
    <cofactor evidence="1">
        <name>Mg(2+)</name>
        <dbReference type="ChEBI" id="CHEBI:18420"/>
    </cofactor>
</comment>
<keyword evidence="8" id="KW-0460">Magnesium</keyword>
<keyword evidence="5" id="KW-0479">Metal-binding</keyword>
<evidence type="ECO:0000313" key="12">
    <source>
        <dbReference type="Proteomes" id="UP001500957"/>
    </source>
</evidence>
<dbReference type="Gene3D" id="3.30.460.10">
    <property type="entry name" value="Beta Polymerase, domain 2"/>
    <property type="match status" value="1"/>
</dbReference>
<organism evidence="11 12">
    <name type="scientific">Sporichthya brevicatena</name>
    <dbReference type="NCBI Taxonomy" id="171442"/>
    <lineage>
        <taxon>Bacteria</taxon>
        <taxon>Bacillati</taxon>
        <taxon>Actinomycetota</taxon>
        <taxon>Actinomycetes</taxon>
        <taxon>Sporichthyales</taxon>
        <taxon>Sporichthyaceae</taxon>
        <taxon>Sporichthya</taxon>
    </lineage>
</organism>
<sequence length="171" mass="18832">MTSSAELVRRARTAARLSQTELAARAGVAQPVISAYEAGRREPSLPMLTKLVEATGHRMRIQLLPVPADQLGLPNTRLGRLLRRHRRAIFEIATRRKAHNLRVFGSVARGDEHAESDVDLLVDLERGVGLVGLAGLTRELTELLGVPVDVIPADTLKARIREEVFREAIPL</sequence>
<evidence type="ECO:0000256" key="8">
    <source>
        <dbReference type="ARBA" id="ARBA00022842"/>
    </source>
</evidence>
<dbReference type="RefSeq" id="WP_344604491.1">
    <property type="nucleotide sequence ID" value="NZ_BAAAHE010000016.1"/>
</dbReference>
<evidence type="ECO:0000313" key="11">
    <source>
        <dbReference type="EMBL" id="GAA0618792.1"/>
    </source>
</evidence>
<dbReference type="PANTHER" id="PTHR33571">
    <property type="entry name" value="SSL8005 PROTEIN"/>
    <property type="match status" value="1"/>
</dbReference>
<proteinExistence type="inferred from homology"/>
<evidence type="ECO:0000256" key="7">
    <source>
        <dbReference type="ARBA" id="ARBA00022840"/>
    </source>
</evidence>
<evidence type="ECO:0000256" key="2">
    <source>
        <dbReference type="ARBA" id="ARBA00022649"/>
    </source>
</evidence>
<keyword evidence="2" id="KW-1277">Toxin-antitoxin system</keyword>
<dbReference type="SUPFAM" id="SSF47413">
    <property type="entry name" value="lambda repressor-like DNA-binding domains"/>
    <property type="match status" value="1"/>
</dbReference>
<gene>
    <name evidence="11" type="ORF">GCM10009547_21450</name>
</gene>
<evidence type="ECO:0000256" key="3">
    <source>
        <dbReference type="ARBA" id="ARBA00022679"/>
    </source>
</evidence>
<comment type="caution">
    <text evidence="11">The sequence shown here is derived from an EMBL/GenBank/DDBJ whole genome shotgun (WGS) entry which is preliminary data.</text>
</comment>
<evidence type="ECO:0000256" key="9">
    <source>
        <dbReference type="ARBA" id="ARBA00038276"/>
    </source>
</evidence>
<evidence type="ECO:0000256" key="4">
    <source>
        <dbReference type="ARBA" id="ARBA00022695"/>
    </source>
</evidence>
<dbReference type="Gene3D" id="1.10.260.40">
    <property type="entry name" value="lambda repressor-like DNA-binding domains"/>
    <property type="match status" value="1"/>
</dbReference>
<evidence type="ECO:0000256" key="1">
    <source>
        <dbReference type="ARBA" id="ARBA00001946"/>
    </source>
</evidence>
<dbReference type="CDD" id="cd05403">
    <property type="entry name" value="NT_KNTase_like"/>
    <property type="match status" value="1"/>
</dbReference>
<dbReference type="InterPro" id="IPR001387">
    <property type="entry name" value="Cro/C1-type_HTH"/>
</dbReference>
<protein>
    <recommendedName>
        <fullName evidence="10">HTH cro/C1-type domain-containing protein</fullName>
    </recommendedName>
</protein>
<dbReference type="InterPro" id="IPR010982">
    <property type="entry name" value="Lambda_DNA-bd_dom_sf"/>
</dbReference>
<dbReference type="SMART" id="SM00530">
    <property type="entry name" value="HTH_XRE"/>
    <property type="match status" value="1"/>
</dbReference>
<keyword evidence="4" id="KW-0548">Nucleotidyltransferase</keyword>
<dbReference type="InterPro" id="IPR002934">
    <property type="entry name" value="Polymerase_NTP_transf_dom"/>
</dbReference>
<dbReference type="Pfam" id="PF01909">
    <property type="entry name" value="NTP_transf_2"/>
    <property type="match status" value="1"/>
</dbReference>
<dbReference type="Pfam" id="PF01381">
    <property type="entry name" value="HTH_3"/>
    <property type="match status" value="1"/>
</dbReference>
<accession>A0ABP3RWA1</accession>
<dbReference type="InterPro" id="IPR052038">
    <property type="entry name" value="Type-VII_TA_antitoxin"/>
</dbReference>
<dbReference type="PANTHER" id="PTHR33571:SF12">
    <property type="entry name" value="BSL3053 PROTEIN"/>
    <property type="match status" value="1"/>
</dbReference>
<keyword evidence="6" id="KW-0547">Nucleotide-binding</keyword>
<feature type="domain" description="HTH cro/C1-type" evidence="10">
    <location>
        <begin position="8"/>
        <end position="62"/>
    </location>
</feature>
<keyword evidence="7" id="KW-0067">ATP-binding</keyword>
<keyword evidence="12" id="KW-1185">Reference proteome</keyword>
<evidence type="ECO:0000256" key="6">
    <source>
        <dbReference type="ARBA" id="ARBA00022741"/>
    </source>
</evidence>
<reference evidence="12" key="1">
    <citation type="journal article" date="2019" name="Int. J. Syst. Evol. Microbiol.">
        <title>The Global Catalogue of Microorganisms (GCM) 10K type strain sequencing project: providing services to taxonomists for standard genome sequencing and annotation.</title>
        <authorList>
            <consortium name="The Broad Institute Genomics Platform"/>
            <consortium name="The Broad Institute Genome Sequencing Center for Infectious Disease"/>
            <person name="Wu L."/>
            <person name="Ma J."/>
        </authorList>
    </citation>
    <scope>NUCLEOTIDE SEQUENCE [LARGE SCALE GENOMIC DNA]</scope>
    <source>
        <strain evidence="12">JCM 10671</strain>
    </source>
</reference>
<dbReference type="InterPro" id="IPR043519">
    <property type="entry name" value="NT_sf"/>
</dbReference>
<dbReference type="Proteomes" id="UP001500957">
    <property type="component" value="Unassembled WGS sequence"/>
</dbReference>
<evidence type="ECO:0000259" key="10">
    <source>
        <dbReference type="PROSITE" id="PS50943"/>
    </source>
</evidence>
<dbReference type="PROSITE" id="PS50943">
    <property type="entry name" value="HTH_CROC1"/>
    <property type="match status" value="1"/>
</dbReference>